<comment type="caution">
    <text evidence="1">The sequence shown here is derived from an EMBL/GenBank/DDBJ whole genome shotgun (WGS) entry which is preliminary data.</text>
</comment>
<sequence>MSKKKKRDPPEKWESRSEHERFVRIFESMYESPAFISLPTAAVRLYLIPKNEFRGDHTGKGA</sequence>
<proteinExistence type="predicted"/>
<keyword evidence="2" id="KW-1185">Reference proteome</keyword>
<reference evidence="1 2" key="1">
    <citation type="submission" date="2019-08" db="EMBL/GenBank/DDBJ databases">
        <title>In-depth cultivation of the pig gut microbiome towards novel bacterial diversity and tailored functional studies.</title>
        <authorList>
            <person name="Wylensek D."/>
            <person name="Hitch T.C.A."/>
            <person name="Clavel T."/>
        </authorList>
    </citation>
    <scope>NUCLEOTIDE SEQUENCE [LARGE SCALE GENOMIC DNA]</scope>
    <source>
        <strain evidence="1 2">WCA-MUC-591-APC-3H</strain>
    </source>
</reference>
<organism evidence="1 2">
    <name type="scientific">Hornefia butyriciproducens</name>
    <dbReference type="NCBI Taxonomy" id="2652293"/>
    <lineage>
        <taxon>Bacteria</taxon>
        <taxon>Bacillati</taxon>
        <taxon>Bacillota</taxon>
        <taxon>Clostridia</taxon>
        <taxon>Peptostreptococcales</taxon>
        <taxon>Anaerovoracaceae</taxon>
        <taxon>Hornefia</taxon>
    </lineage>
</organism>
<evidence type="ECO:0000313" key="2">
    <source>
        <dbReference type="Proteomes" id="UP000474676"/>
    </source>
</evidence>
<dbReference type="AlphaFoldDB" id="A0A6L5Y3Z9"/>
<dbReference type="RefSeq" id="WP_154573914.1">
    <property type="nucleotide sequence ID" value="NZ_VUMZ01000003.1"/>
</dbReference>
<dbReference type="GeneID" id="303114423"/>
<protein>
    <submittedName>
        <fullName evidence="1">Uncharacterized protein</fullName>
    </submittedName>
</protein>
<dbReference type="Proteomes" id="UP000474676">
    <property type="component" value="Unassembled WGS sequence"/>
</dbReference>
<accession>A0A6L5Y3Z9</accession>
<evidence type="ECO:0000313" key="1">
    <source>
        <dbReference type="EMBL" id="MST51436.1"/>
    </source>
</evidence>
<name>A0A6L5Y3Z9_9FIRM</name>
<dbReference type="EMBL" id="VUMZ01000003">
    <property type="protein sequence ID" value="MST51436.1"/>
    <property type="molecule type" value="Genomic_DNA"/>
</dbReference>
<gene>
    <name evidence="1" type="ORF">FYJ64_03725</name>
</gene>